<sequence>MAKPIATITTQNISLKKNLKQPPFDSYSSFLTEKLWPQFLQVYCDLSIFDLLEANRVCLLLQ</sequence>
<proteinExistence type="predicted"/>
<reference evidence="1 2" key="1">
    <citation type="journal article" date="2011" name="Antimicrob. Agents Chemother.">
        <title>Genomic analysis of the multidrug-resistant Acinetobacter baumannii strain MDR-ZJ06 widely spread in China.</title>
        <authorList>
            <person name="Zhou H."/>
            <person name="Zhang T."/>
            <person name="Yu D."/>
            <person name="Pi B."/>
            <person name="Yang Q."/>
            <person name="Zhou J."/>
            <person name="Hu S."/>
            <person name="Yu Y."/>
        </authorList>
    </citation>
    <scope>NUCLEOTIDE SEQUENCE [LARGE SCALE GENOMIC DNA]</scope>
    <source>
        <strain evidence="1 2">MDR-ZJ06</strain>
    </source>
</reference>
<evidence type="ECO:0000313" key="2">
    <source>
        <dbReference type="Proteomes" id="UP000009290"/>
    </source>
</evidence>
<dbReference type="KEGG" id="abz:ABZJ_02599"/>
<name>A0A654L2L7_ACIBM</name>
<protein>
    <submittedName>
        <fullName evidence="1">Uncharacterized protein</fullName>
    </submittedName>
</protein>
<dbReference type="EMBL" id="CP001937">
    <property type="protein sequence ID" value="AEP07059.1"/>
    <property type="molecule type" value="Genomic_DNA"/>
</dbReference>
<dbReference type="Proteomes" id="UP000009290">
    <property type="component" value="Chromosome"/>
</dbReference>
<organism evidence="1 2">
    <name type="scientific">Acinetobacter baumannii (strain MDR-ZJ06)</name>
    <dbReference type="NCBI Taxonomy" id="497978"/>
    <lineage>
        <taxon>Bacteria</taxon>
        <taxon>Pseudomonadati</taxon>
        <taxon>Pseudomonadota</taxon>
        <taxon>Gammaproteobacteria</taxon>
        <taxon>Moraxellales</taxon>
        <taxon>Moraxellaceae</taxon>
        <taxon>Acinetobacter</taxon>
        <taxon>Acinetobacter calcoaceticus/baumannii complex</taxon>
    </lineage>
</organism>
<dbReference type="AlphaFoldDB" id="A0A654L2L7"/>
<gene>
    <name evidence="1" type="ORF">ABZJ_02599</name>
</gene>
<accession>A0A654L2L7</accession>
<evidence type="ECO:0000313" key="1">
    <source>
        <dbReference type="EMBL" id="AEP07059.1"/>
    </source>
</evidence>